<dbReference type="Proteomes" id="UP001219525">
    <property type="component" value="Unassembled WGS sequence"/>
</dbReference>
<dbReference type="PROSITE" id="PS50015">
    <property type="entry name" value="SAP_B"/>
    <property type="match status" value="1"/>
</dbReference>
<evidence type="ECO:0000256" key="1">
    <source>
        <dbReference type="ARBA" id="ARBA00023157"/>
    </source>
</evidence>
<feature type="chain" id="PRO_5042079291" description="Saposin B-type domain-containing protein" evidence="2">
    <location>
        <begin position="21"/>
        <end position="101"/>
    </location>
</feature>
<name>A0AAD6UXW5_9AGAR</name>
<dbReference type="SUPFAM" id="SSF47862">
    <property type="entry name" value="Saposin"/>
    <property type="match status" value="1"/>
</dbReference>
<evidence type="ECO:0000259" key="3">
    <source>
        <dbReference type="PROSITE" id="PS50015"/>
    </source>
</evidence>
<keyword evidence="1" id="KW-1015">Disulfide bond</keyword>
<dbReference type="EMBL" id="JARJCW010000096">
    <property type="protein sequence ID" value="KAJ7194739.1"/>
    <property type="molecule type" value="Genomic_DNA"/>
</dbReference>
<comment type="caution">
    <text evidence="4">The sequence shown here is derived from an EMBL/GenBank/DDBJ whole genome shotgun (WGS) entry which is preliminary data.</text>
</comment>
<feature type="domain" description="Saposin B-type" evidence="3">
    <location>
        <begin position="24"/>
        <end position="101"/>
    </location>
</feature>
<feature type="signal peptide" evidence="2">
    <location>
        <begin position="1"/>
        <end position="20"/>
    </location>
</feature>
<reference evidence="4" key="1">
    <citation type="submission" date="2023-03" db="EMBL/GenBank/DDBJ databases">
        <title>Massive genome expansion in bonnet fungi (Mycena s.s.) driven by repeated elements and novel gene families across ecological guilds.</title>
        <authorList>
            <consortium name="Lawrence Berkeley National Laboratory"/>
            <person name="Harder C.B."/>
            <person name="Miyauchi S."/>
            <person name="Viragh M."/>
            <person name="Kuo A."/>
            <person name="Thoen E."/>
            <person name="Andreopoulos B."/>
            <person name="Lu D."/>
            <person name="Skrede I."/>
            <person name="Drula E."/>
            <person name="Henrissat B."/>
            <person name="Morin E."/>
            <person name="Kohler A."/>
            <person name="Barry K."/>
            <person name="LaButti K."/>
            <person name="Morin E."/>
            <person name="Salamov A."/>
            <person name="Lipzen A."/>
            <person name="Mereny Z."/>
            <person name="Hegedus B."/>
            <person name="Baldrian P."/>
            <person name="Stursova M."/>
            <person name="Weitz H."/>
            <person name="Taylor A."/>
            <person name="Grigoriev I.V."/>
            <person name="Nagy L.G."/>
            <person name="Martin F."/>
            <person name="Kauserud H."/>
        </authorList>
    </citation>
    <scope>NUCLEOTIDE SEQUENCE</scope>
    <source>
        <strain evidence="4">9144</strain>
    </source>
</reference>
<dbReference type="Pfam" id="PF05184">
    <property type="entry name" value="SapB_1"/>
    <property type="match status" value="1"/>
</dbReference>
<organism evidence="4 5">
    <name type="scientific">Mycena pura</name>
    <dbReference type="NCBI Taxonomy" id="153505"/>
    <lineage>
        <taxon>Eukaryota</taxon>
        <taxon>Fungi</taxon>
        <taxon>Dikarya</taxon>
        <taxon>Basidiomycota</taxon>
        <taxon>Agaricomycotina</taxon>
        <taxon>Agaricomycetes</taxon>
        <taxon>Agaricomycetidae</taxon>
        <taxon>Agaricales</taxon>
        <taxon>Marasmiineae</taxon>
        <taxon>Mycenaceae</taxon>
        <taxon>Mycena</taxon>
    </lineage>
</organism>
<keyword evidence="2" id="KW-0732">Signal</keyword>
<dbReference type="InterPro" id="IPR008139">
    <property type="entry name" value="SaposinB_dom"/>
</dbReference>
<protein>
    <recommendedName>
        <fullName evidence="3">Saposin B-type domain-containing protein</fullName>
    </recommendedName>
</protein>
<feature type="non-terminal residue" evidence="4">
    <location>
        <position position="1"/>
    </location>
</feature>
<dbReference type="AlphaFoldDB" id="A0AAD6UXW5"/>
<dbReference type="InterPro" id="IPR007856">
    <property type="entry name" value="SapB_1"/>
</dbReference>
<keyword evidence="5" id="KW-1185">Reference proteome</keyword>
<dbReference type="SMART" id="SM00741">
    <property type="entry name" value="SapB"/>
    <property type="match status" value="1"/>
</dbReference>
<proteinExistence type="predicted"/>
<accession>A0AAD6UXW5</accession>
<evidence type="ECO:0000313" key="4">
    <source>
        <dbReference type="EMBL" id="KAJ7194739.1"/>
    </source>
</evidence>
<dbReference type="InterPro" id="IPR011001">
    <property type="entry name" value="Saposin-like"/>
</dbReference>
<dbReference type="Gene3D" id="1.10.225.10">
    <property type="entry name" value="Saposin-like"/>
    <property type="match status" value="1"/>
</dbReference>
<evidence type="ECO:0000313" key="5">
    <source>
        <dbReference type="Proteomes" id="UP001219525"/>
    </source>
</evidence>
<evidence type="ECO:0000256" key="2">
    <source>
        <dbReference type="SAM" id="SignalP"/>
    </source>
</evidence>
<dbReference type="GO" id="GO:0006629">
    <property type="term" value="P:lipid metabolic process"/>
    <property type="evidence" value="ECO:0007669"/>
    <property type="project" value="InterPro"/>
</dbReference>
<sequence>KLSLALYFAAIGLATARVSSVLPRGFVCTLCEEIVANVQLQLKDDPAATEEEIESALDSTCSALSGDTTFVAVCDMLANVLVPIIEEGGDVGSACTEVGLC</sequence>
<gene>
    <name evidence="4" type="ORF">GGX14DRAFT_475917</name>
</gene>